<organism evidence="2 3">
    <name type="scientific">Ilex paraguariensis</name>
    <name type="common">yerba mate</name>
    <dbReference type="NCBI Taxonomy" id="185542"/>
    <lineage>
        <taxon>Eukaryota</taxon>
        <taxon>Viridiplantae</taxon>
        <taxon>Streptophyta</taxon>
        <taxon>Embryophyta</taxon>
        <taxon>Tracheophyta</taxon>
        <taxon>Spermatophyta</taxon>
        <taxon>Magnoliopsida</taxon>
        <taxon>eudicotyledons</taxon>
        <taxon>Gunneridae</taxon>
        <taxon>Pentapetalae</taxon>
        <taxon>asterids</taxon>
        <taxon>campanulids</taxon>
        <taxon>Aquifoliales</taxon>
        <taxon>Aquifoliaceae</taxon>
        <taxon>Ilex</taxon>
    </lineage>
</organism>
<accession>A0ABC8TFZ8</accession>
<feature type="region of interest" description="Disordered" evidence="1">
    <location>
        <begin position="1"/>
        <end position="26"/>
    </location>
</feature>
<proteinExistence type="predicted"/>
<protein>
    <submittedName>
        <fullName evidence="2">Uncharacterized protein</fullName>
    </submittedName>
</protein>
<evidence type="ECO:0000256" key="1">
    <source>
        <dbReference type="SAM" id="MobiDB-lite"/>
    </source>
</evidence>
<comment type="caution">
    <text evidence="2">The sequence shown here is derived from an EMBL/GenBank/DDBJ whole genome shotgun (WGS) entry which is preliminary data.</text>
</comment>
<gene>
    <name evidence="2" type="ORF">ILEXP_LOCUS37504</name>
</gene>
<evidence type="ECO:0000313" key="2">
    <source>
        <dbReference type="EMBL" id="CAK9168168.1"/>
    </source>
</evidence>
<sequence>MSFVGSHFSPPQEISRSKVEKVETSHTTVVEDLEEEVPIYNEGIESFEDKQDAYGQLHEQLLKQQRRLLVLRGRVNTSEEDRKTLHVNLVKSNAHVCKVKEEKKYFQDKICAENEDEAFYTDARRQSLPESPVKKCAEASRKWRKKTIPLKVGFCGFQESP</sequence>
<dbReference type="Proteomes" id="UP001642360">
    <property type="component" value="Unassembled WGS sequence"/>
</dbReference>
<dbReference type="EMBL" id="CAUOFW020005024">
    <property type="protein sequence ID" value="CAK9168168.1"/>
    <property type="molecule type" value="Genomic_DNA"/>
</dbReference>
<name>A0ABC8TFZ8_9AQUA</name>
<keyword evidence="3" id="KW-1185">Reference proteome</keyword>
<dbReference type="AlphaFoldDB" id="A0ABC8TFZ8"/>
<feature type="compositionally biased region" description="Basic and acidic residues" evidence="1">
    <location>
        <begin position="15"/>
        <end position="24"/>
    </location>
</feature>
<evidence type="ECO:0000313" key="3">
    <source>
        <dbReference type="Proteomes" id="UP001642360"/>
    </source>
</evidence>
<reference evidence="2 3" key="1">
    <citation type="submission" date="2024-02" db="EMBL/GenBank/DDBJ databases">
        <authorList>
            <person name="Vignale AGUSTIN F."/>
            <person name="Sosa J E."/>
            <person name="Modenutti C."/>
        </authorList>
    </citation>
    <scope>NUCLEOTIDE SEQUENCE [LARGE SCALE GENOMIC DNA]</scope>
</reference>